<accession>A0A377DI73</accession>
<name>A0A377DI73_ECOLX</name>
<evidence type="ECO:0000256" key="1">
    <source>
        <dbReference type="SAM" id="MobiDB-lite"/>
    </source>
</evidence>
<dbReference type="EMBL" id="UGFC01000006">
    <property type="protein sequence ID" value="STM20138.1"/>
    <property type="molecule type" value="Genomic_DNA"/>
</dbReference>
<feature type="region of interest" description="Disordered" evidence="1">
    <location>
        <begin position="38"/>
        <end position="63"/>
    </location>
</feature>
<evidence type="ECO:0000313" key="3">
    <source>
        <dbReference type="Proteomes" id="UP000254174"/>
    </source>
</evidence>
<evidence type="ECO:0000313" key="2">
    <source>
        <dbReference type="EMBL" id="STM20138.1"/>
    </source>
</evidence>
<dbReference type="Proteomes" id="UP000254174">
    <property type="component" value="Unassembled WGS sequence"/>
</dbReference>
<gene>
    <name evidence="2" type="ORF">NCTC7922_06098</name>
</gene>
<dbReference type="InterPro" id="IPR013783">
    <property type="entry name" value="Ig-like_fold"/>
</dbReference>
<sequence>MSITHPVTVDLTPAAIAINTIATDDVINAAEKGADLTLSGTTTNVEPVKPSPSPLAGKITPPA</sequence>
<proteinExistence type="predicted"/>
<dbReference type="Gene3D" id="2.60.40.10">
    <property type="entry name" value="Immunoglobulins"/>
    <property type="match status" value="1"/>
</dbReference>
<dbReference type="AlphaFoldDB" id="A0A377DI73"/>
<organism evidence="2 3">
    <name type="scientific">Escherichia coli</name>
    <dbReference type="NCBI Taxonomy" id="562"/>
    <lineage>
        <taxon>Bacteria</taxon>
        <taxon>Pseudomonadati</taxon>
        <taxon>Pseudomonadota</taxon>
        <taxon>Gammaproteobacteria</taxon>
        <taxon>Enterobacterales</taxon>
        <taxon>Enterobacteriaceae</taxon>
        <taxon>Escherichia</taxon>
    </lineage>
</organism>
<protein>
    <submittedName>
        <fullName evidence="2">PKD domain-containing protein</fullName>
    </submittedName>
</protein>
<reference evidence="2 3" key="1">
    <citation type="submission" date="2018-06" db="EMBL/GenBank/DDBJ databases">
        <authorList>
            <consortium name="Pathogen Informatics"/>
            <person name="Doyle S."/>
        </authorList>
    </citation>
    <scope>NUCLEOTIDE SEQUENCE [LARGE SCALE GENOMIC DNA]</scope>
    <source>
        <strain evidence="2 3">NCTC7922</strain>
    </source>
</reference>